<dbReference type="Gene3D" id="1.10.443.10">
    <property type="entry name" value="Intergrase catalytic core"/>
    <property type="match status" value="1"/>
</dbReference>
<dbReference type="Proteomes" id="UP000612808">
    <property type="component" value="Unassembled WGS sequence"/>
</dbReference>
<evidence type="ECO:0000259" key="7">
    <source>
        <dbReference type="PROSITE" id="PS51900"/>
    </source>
</evidence>
<dbReference type="InterPro" id="IPR013762">
    <property type="entry name" value="Integrase-like_cat_sf"/>
</dbReference>
<reference evidence="8" key="1">
    <citation type="submission" date="2021-01" db="EMBL/GenBank/DDBJ databases">
        <title>Whole genome shotgun sequence of Actinocatenispora rupis NBRC 107355.</title>
        <authorList>
            <person name="Komaki H."/>
            <person name="Tamura T."/>
        </authorList>
    </citation>
    <scope>NUCLEOTIDE SEQUENCE</scope>
    <source>
        <strain evidence="8">NBRC 107355</strain>
    </source>
</reference>
<dbReference type="GO" id="GO:0006310">
    <property type="term" value="P:DNA recombination"/>
    <property type="evidence" value="ECO:0007669"/>
    <property type="project" value="UniProtKB-KW"/>
</dbReference>
<keyword evidence="9" id="KW-1185">Reference proteome</keyword>
<dbReference type="Pfam" id="PF00589">
    <property type="entry name" value="Phage_integrase"/>
    <property type="match status" value="1"/>
</dbReference>
<evidence type="ECO:0000313" key="9">
    <source>
        <dbReference type="Proteomes" id="UP000612808"/>
    </source>
</evidence>
<evidence type="ECO:0000256" key="3">
    <source>
        <dbReference type="ARBA" id="ARBA00023125"/>
    </source>
</evidence>
<evidence type="ECO:0000256" key="4">
    <source>
        <dbReference type="ARBA" id="ARBA00023172"/>
    </source>
</evidence>
<feature type="domain" description="Tyr recombinase" evidence="6">
    <location>
        <begin position="116"/>
        <end position="292"/>
    </location>
</feature>
<gene>
    <name evidence="8" type="primary">xerC_2</name>
    <name evidence="8" type="ORF">Aru02nite_35210</name>
</gene>
<comment type="caution">
    <text evidence="8">The sequence shown here is derived from an EMBL/GenBank/DDBJ whole genome shotgun (WGS) entry which is preliminary data.</text>
</comment>
<dbReference type="Gene3D" id="1.10.150.130">
    <property type="match status" value="1"/>
</dbReference>
<protein>
    <submittedName>
        <fullName evidence="8">Tyrosine recombinase XerC</fullName>
    </submittedName>
</protein>
<dbReference type="GO" id="GO:0015074">
    <property type="term" value="P:DNA integration"/>
    <property type="evidence" value="ECO:0007669"/>
    <property type="project" value="UniProtKB-KW"/>
</dbReference>
<evidence type="ECO:0000256" key="5">
    <source>
        <dbReference type="PROSITE-ProRule" id="PRU01248"/>
    </source>
</evidence>
<dbReference type="PANTHER" id="PTHR30349:SF41">
    <property type="entry name" value="INTEGRASE_RECOMBINASE PROTEIN MJ0367-RELATED"/>
    <property type="match status" value="1"/>
</dbReference>
<dbReference type="PROSITE" id="PS51898">
    <property type="entry name" value="TYR_RECOMBINASE"/>
    <property type="match status" value="1"/>
</dbReference>
<dbReference type="SUPFAM" id="SSF56349">
    <property type="entry name" value="DNA breaking-rejoining enzymes"/>
    <property type="match status" value="1"/>
</dbReference>
<keyword evidence="4" id="KW-0233">DNA recombination</keyword>
<evidence type="ECO:0000259" key="6">
    <source>
        <dbReference type="PROSITE" id="PS51898"/>
    </source>
</evidence>
<dbReference type="InterPro" id="IPR044068">
    <property type="entry name" value="CB"/>
</dbReference>
<dbReference type="AlphaFoldDB" id="A0A8J3J638"/>
<evidence type="ECO:0000256" key="1">
    <source>
        <dbReference type="ARBA" id="ARBA00008857"/>
    </source>
</evidence>
<proteinExistence type="inferred from homology"/>
<dbReference type="GO" id="GO:0003677">
    <property type="term" value="F:DNA binding"/>
    <property type="evidence" value="ECO:0007669"/>
    <property type="project" value="UniProtKB-UniRule"/>
</dbReference>
<accession>A0A8J3J638</accession>
<dbReference type="InterPro" id="IPR011010">
    <property type="entry name" value="DNA_brk_join_enz"/>
</dbReference>
<dbReference type="InterPro" id="IPR010998">
    <property type="entry name" value="Integrase_recombinase_N"/>
</dbReference>
<feature type="domain" description="Core-binding (CB)" evidence="7">
    <location>
        <begin position="15"/>
        <end position="94"/>
    </location>
</feature>
<dbReference type="Pfam" id="PF02899">
    <property type="entry name" value="Phage_int_SAM_1"/>
    <property type="match status" value="1"/>
</dbReference>
<dbReference type="EMBL" id="BOMB01000019">
    <property type="protein sequence ID" value="GID12632.1"/>
    <property type="molecule type" value="Genomic_DNA"/>
</dbReference>
<dbReference type="PROSITE" id="PS51900">
    <property type="entry name" value="CB"/>
    <property type="match status" value="1"/>
</dbReference>
<sequence>MVRSAEVATPTADTGPAGRLAAAFLLSHSGRTREAYAYDLAHYFDWCARLGVDVLTARRVHIDGYREQLDAEGAAPSTVVRRLSALSGFYSYGMDEELVDRNPVQRVRRPKVGDNVQSTGLSADEAGILLAAAHRHSARAEVVVTLLLLCGLRVSELCGATVPDLSYERGHRVLRVTRKGGRSQTMVVPPRAADVLDRYLADRTEGPLVVTSTGRALDRHAIWKLLRALAADALPHLAHSLHPHDLRHACATLSLEAGASLRDVQDLLGHADSRTTRRYDRARHNLDRSPSHRLALLLADTDPR</sequence>
<keyword evidence="2" id="KW-0229">DNA integration</keyword>
<keyword evidence="3 5" id="KW-0238">DNA-binding</keyword>
<dbReference type="InterPro" id="IPR002104">
    <property type="entry name" value="Integrase_catalytic"/>
</dbReference>
<dbReference type="InterPro" id="IPR004107">
    <property type="entry name" value="Integrase_SAM-like_N"/>
</dbReference>
<name>A0A8J3J638_9ACTN</name>
<organism evidence="8 9">
    <name type="scientific">Actinocatenispora rupis</name>
    <dbReference type="NCBI Taxonomy" id="519421"/>
    <lineage>
        <taxon>Bacteria</taxon>
        <taxon>Bacillati</taxon>
        <taxon>Actinomycetota</taxon>
        <taxon>Actinomycetes</taxon>
        <taxon>Micromonosporales</taxon>
        <taxon>Micromonosporaceae</taxon>
        <taxon>Actinocatenispora</taxon>
    </lineage>
</organism>
<evidence type="ECO:0000313" key="8">
    <source>
        <dbReference type="EMBL" id="GID12632.1"/>
    </source>
</evidence>
<dbReference type="InterPro" id="IPR050090">
    <property type="entry name" value="Tyrosine_recombinase_XerCD"/>
</dbReference>
<dbReference type="PANTHER" id="PTHR30349">
    <property type="entry name" value="PHAGE INTEGRASE-RELATED"/>
    <property type="match status" value="1"/>
</dbReference>
<comment type="similarity">
    <text evidence="1">Belongs to the 'phage' integrase family.</text>
</comment>
<evidence type="ECO:0000256" key="2">
    <source>
        <dbReference type="ARBA" id="ARBA00022908"/>
    </source>
</evidence>